<gene>
    <name evidence="2" type="ORF">SAMN05216564_10820</name>
</gene>
<reference evidence="3" key="1">
    <citation type="submission" date="2016-10" db="EMBL/GenBank/DDBJ databases">
        <authorList>
            <person name="Varghese N."/>
            <person name="Submissions S."/>
        </authorList>
    </citation>
    <scope>NUCLEOTIDE SEQUENCE [LARGE SCALE GENOMIC DNA]</scope>
    <source>
        <strain evidence="3">DC30,IBRC 10041,KCTC 4046</strain>
    </source>
</reference>
<organism evidence="2 3">
    <name type="scientific">Halopenitus persicus</name>
    <dbReference type="NCBI Taxonomy" id="1048396"/>
    <lineage>
        <taxon>Archaea</taxon>
        <taxon>Methanobacteriati</taxon>
        <taxon>Methanobacteriota</taxon>
        <taxon>Stenosarchaea group</taxon>
        <taxon>Halobacteria</taxon>
        <taxon>Halobacteriales</taxon>
        <taxon>Haloferacaceae</taxon>
        <taxon>Halopenitus</taxon>
    </lineage>
</organism>
<evidence type="ECO:0000256" key="1">
    <source>
        <dbReference type="SAM" id="Phobius"/>
    </source>
</evidence>
<dbReference type="Proteomes" id="UP000199079">
    <property type="component" value="Unassembled WGS sequence"/>
</dbReference>
<feature type="transmembrane region" description="Helical" evidence="1">
    <location>
        <begin position="7"/>
        <end position="28"/>
    </location>
</feature>
<dbReference type="OrthoDB" id="373536at2157"/>
<keyword evidence="1" id="KW-0472">Membrane</keyword>
<keyword evidence="1" id="KW-1133">Transmembrane helix</keyword>
<dbReference type="EMBL" id="FNPC01000008">
    <property type="protein sequence ID" value="SDY68331.1"/>
    <property type="molecule type" value="Genomic_DNA"/>
</dbReference>
<name>A0A1H3LVB8_9EURY</name>
<keyword evidence="1" id="KW-0812">Transmembrane</keyword>
<evidence type="ECO:0000313" key="3">
    <source>
        <dbReference type="Proteomes" id="UP000199079"/>
    </source>
</evidence>
<accession>A0A1H3LVB8</accession>
<dbReference type="GeneID" id="43840229"/>
<keyword evidence="3" id="KW-1185">Reference proteome</keyword>
<evidence type="ECO:0000313" key="2">
    <source>
        <dbReference type="EMBL" id="SDY68331.1"/>
    </source>
</evidence>
<dbReference type="RefSeq" id="WP_021074486.1">
    <property type="nucleotide sequence ID" value="NZ_FNPC01000008.1"/>
</dbReference>
<dbReference type="AlphaFoldDB" id="A0A1H3LVB8"/>
<sequence length="46" mass="4856">MQTLITAATIVSGVAIAGMTLVMLWFVWDSRHDEAHAPGNGDDDAA</sequence>
<proteinExistence type="predicted"/>
<protein>
    <submittedName>
        <fullName evidence="2">Uncharacterized protein</fullName>
    </submittedName>
</protein>